<sequence length="54" mass="5737">MKTYQCTVCGHIYDEAAGAPAEGLAAGTLWADVPDSWVCPECGVAKTDFDMVEI</sequence>
<dbReference type="PROSITE" id="PS50903">
    <property type="entry name" value="RUBREDOXIN_LIKE"/>
    <property type="match status" value="1"/>
</dbReference>
<accession>A0ABT2YM05</accession>
<dbReference type="PRINTS" id="PR00163">
    <property type="entry name" value="RUBREDOXIN"/>
</dbReference>
<keyword evidence="9" id="KW-1185">Reference proteome</keyword>
<evidence type="ECO:0000256" key="4">
    <source>
        <dbReference type="ARBA" id="ARBA00022982"/>
    </source>
</evidence>
<dbReference type="SUPFAM" id="SSF57802">
    <property type="entry name" value="Rubredoxin-like"/>
    <property type="match status" value="1"/>
</dbReference>
<proteinExistence type="inferred from homology"/>
<reference evidence="8 9" key="1">
    <citation type="submission" date="2021-11" db="EMBL/GenBank/DDBJ databases">
        <authorList>
            <person name="Liang Q."/>
            <person name="Mou H."/>
            <person name="Liu Z."/>
        </authorList>
    </citation>
    <scope>NUCLEOTIDE SEQUENCE [LARGE SCALE GENOMIC DNA]</scope>
    <source>
        <strain evidence="8 9">CHU3</strain>
    </source>
</reference>
<name>A0ABT2YM05_9BURK</name>
<keyword evidence="4 6" id="KW-0249">Electron transport</keyword>
<dbReference type="InterPro" id="IPR018527">
    <property type="entry name" value="Rubredoxin_Fe_BS"/>
</dbReference>
<dbReference type="CDD" id="cd00730">
    <property type="entry name" value="rubredoxin"/>
    <property type="match status" value="1"/>
</dbReference>
<dbReference type="InterPro" id="IPR050526">
    <property type="entry name" value="Rubredoxin_ET"/>
</dbReference>
<dbReference type="PANTHER" id="PTHR47627">
    <property type="entry name" value="RUBREDOXIN"/>
    <property type="match status" value="1"/>
</dbReference>
<dbReference type="Gene3D" id="2.20.28.10">
    <property type="match status" value="1"/>
</dbReference>
<comment type="caution">
    <text evidence="8">The sequence shown here is derived from an EMBL/GenBank/DDBJ whole genome shotgun (WGS) entry which is preliminary data.</text>
</comment>
<gene>
    <name evidence="8" type="ORF">LNV07_23675</name>
</gene>
<dbReference type="InterPro" id="IPR024922">
    <property type="entry name" value="Rubredoxin"/>
</dbReference>
<dbReference type="PROSITE" id="PS00202">
    <property type="entry name" value="RUBREDOXIN"/>
    <property type="match status" value="1"/>
</dbReference>
<evidence type="ECO:0000313" key="9">
    <source>
        <dbReference type="Proteomes" id="UP001209701"/>
    </source>
</evidence>
<comment type="similarity">
    <text evidence="1 6">Belongs to the rubredoxin family.</text>
</comment>
<dbReference type="RefSeq" id="WP_263573679.1">
    <property type="nucleotide sequence ID" value="NZ_JAJIRN010000012.1"/>
</dbReference>
<keyword evidence="3 6" id="KW-0479">Metal-binding</keyword>
<evidence type="ECO:0000256" key="1">
    <source>
        <dbReference type="ARBA" id="ARBA00005337"/>
    </source>
</evidence>
<protein>
    <recommendedName>
        <fullName evidence="6">Rubredoxin</fullName>
    </recommendedName>
</protein>
<evidence type="ECO:0000256" key="2">
    <source>
        <dbReference type="ARBA" id="ARBA00022448"/>
    </source>
</evidence>
<dbReference type="InterPro" id="IPR024935">
    <property type="entry name" value="Rubredoxin_dom"/>
</dbReference>
<feature type="domain" description="Rubredoxin-like" evidence="7">
    <location>
        <begin position="1"/>
        <end position="52"/>
    </location>
</feature>
<comment type="cofactor">
    <cofactor evidence="6">
        <name>Fe(3+)</name>
        <dbReference type="ChEBI" id="CHEBI:29034"/>
    </cofactor>
    <text evidence="6">Binds 1 Fe(3+) ion per subunit.</text>
</comment>
<organism evidence="8 9">
    <name type="scientific">Roseateles oligotrophus</name>
    <dbReference type="NCBI Taxonomy" id="1769250"/>
    <lineage>
        <taxon>Bacteria</taxon>
        <taxon>Pseudomonadati</taxon>
        <taxon>Pseudomonadota</taxon>
        <taxon>Betaproteobacteria</taxon>
        <taxon>Burkholderiales</taxon>
        <taxon>Sphaerotilaceae</taxon>
        <taxon>Roseateles</taxon>
    </lineage>
</organism>
<keyword evidence="5 6" id="KW-0408">Iron</keyword>
<dbReference type="Proteomes" id="UP001209701">
    <property type="component" value="Unassembled WGS sequence"/>
</dbReference>
<evidence type="ECO:0000313" key="8">
    <source>
        <dbReference type="EMBL" id="MCV2371100.1"/>
    </source>
</evidence>
<evidence type="ECO:0000259" key="7">
    <source>
        <dbReference type="PROSITE" id="PS50903"/>
    </source>
</evidence>
<dbReference type="InterPro" id="IPR024934">
    <property type="entry name" value="Rubredoxin-like_dom"/>
</dbReference>
<dbReference type="PANTHER" id="PTHR47627:SF1">
    <property type="entry name" value="RUBREDOXIN-1-RELATED"/>
    <property type="match status" value="1"/>
</dbReference>
<dbReference type="Pfam" id="PF00301">
    <property type="entry name" value="Rubredoxin"/>
    <property type="match status" value="1"/>
</dbReference>
<evidence type="ECO:0000256" key="6">
    <source>
        <dbReference type="PIRNR" id="PIRNR000071"/>
    </source>
</evidence>
<dbReference type="PIRSF" id="PIRSF000071">
    <property type="entry name" value="Rubredoxin"/>
    <property type="match status" value="1"/>
</dbReference>
<dbReference type="EMBL" id="JAJIRN010000012">
    <property type="protein sequence ID" value="MCV2371100.1"/>
    <property type="molecule type" value="Genomic_DNA"/>
</dbReference>
<evidence type="ECO:0000256" key="3">
    <source>
        <dbReference type="ARBA" id="ARBA00022723"/>
    </source>
</evidence>
<keyword evidence="2 6" id="KW-0813">Transport</keyword>
<evidence type="ECO:0000256" key="5">
    <source>
        <dbReference type="ARBA" id="ARBA00023004"/>
    </source>
</evidence>